<dbReference type="AlphaFoldDB" id="A0AAN7C111"/>
<dbReference type="EMBL" id="MU860620">
    <property type="protein sequence ID" value="KAK4233230.1"/>
    <property type="molecule type" value="Genomic_DNA"/>
</dbReference>
<accession>A0AAN7C111</accession>
<evidence type="ECO:0000313" key="1">
    <source>
        <dbReference type="EMBL" id="KAK4233230.1"/>
    </source>
</evidence>
<sequence length="240" mass="27280">MTASLDGGVGGSSTIGLPEHRFTVDRAPVHEVELFASLWPPWSNSYAITPADTCLARLGSVQHTYELVVCDSKLNGMKTSIYNLLSPVGETTWESYCLSPTPASLGRALGGMQLIMAVFDYYDDANVKDRHRQVYADVMMELGEFGRAFGSPTMIKHWQIRWREFMIAHFLRVRTHTRLWLLDKLVGLDEVWHQAHAGCGSDEGWCAFCIHARELIKRHSDAIELYQRVDFDFTIFDYDI</sequence>
<reference evidence="1" key="2">
    <citation type="submission" date="2023-05" db="EMBL/GenBank/DDBJ databases">
        <authorList>
            <consortium name="Lawrence Berkeley National Laboratory"/>
            <person name="Steindorff A."/>
            <person name="Hensen N."/>
            <person name="Bonometti L."/>
            <person name="Westerberg I."/>
            <person name="Brannstrom I.O."/>
            <person name="Guillou S."/>
            <person name="Cros-Aarteil S."/>
            <person name="Calhoun S."/>
            <person name="Haridas S."/>
            <person name="Kuo A."/>
            <person name="Mondo S."/>
            <person name="Pangilinan J."/>
            <person name="Riley R."/>
            <person name="Labutti K."/>
            <person name="Andreopoulos B."/>
            <person name="Lipzen A."/>
            <person name="Chen C."/>
            <person name="Yanf M."/>
            <person name="Daum C."/>
            <person name="Ng V."/>
            <person name="Clum A."/>
            <person name="Ohm R."/>
            <person name="Martin F."/>
            <person name="Silar P."/>
            <person name="Natvig D."/>
            <person name="Lalanne C."/>
            <person name="Gautier V."/>
            <person name="Ament-Velasquez S.L."/>
            <person name="Kruys A."/>
            <person name="Hutchinson M.I."/>
            <person name="Powell A.J."/>
            <person name="Barry K."/>
            <person name="Miller A.N."/>
            <person name="Grigoriev I.V."/>
            <person name="Debuchy R."/>
            <person name="Gladieux P."/>
            <person name="Thoren M.H."/>
            <person name="Johannesson H."/>
        </authorList>
    </citation>
    <scope>NUCLEOTIDE SEQUENCE</scope>
    <source>
        <strain evidence="1">CBS 532.94</strain>
    </source>
</reference>
<organism evidence="1 2">
    <name type="scientific">Achaetomium macrosporum</name>
    <dbReference type="NCBI Taxonomy" id="79813"/>
    <lineage>
        <taxon>Eukaryota</taxon>
        <taxon>Fungi</taxon>
        <taxon>Dikarya</taxon>
        <taxon>Ascomycota</taxon>
        <taxon>Pezizomycotina</taxon>
        <taxon>Sordariomycetes</taxon>
        <taxon>Sordariomycetidae</taxon>
        <taxon>Sordariales</taxon>
        <taxon>Chaetomiaceae</taxon>
        <taxon>Achaetomium</taxon>
    </lineage>
</organism>
<proteinExistence type="predicted"/>
<dbReference type="Proteomes" id="UP001303760">
    <property type="component" value="Unassembled WGS sequence"/>
</dbReference>
<reference evidence="1" key="1">
    <citation type="journal article" date="2023" name="Mol. Phylogenet. Evol.">
        <title>Genome-scale phylogeny and comparative genomics of the fungal order Sordariales.</title>
        <authorList>
            <person name="Hensen N."/>
            <person name="Bonometti L."/>
            <person name="Westerberg I."/>
            <person name="Brannstrom I.O."/>
            <person name="Guillou S."/>
            <person name="Cros-Aarteil S."/>
            <person name="Calhoun S."/>
            <person name="Haridas S."/>
            <person name="Kuo A."/>
            <person name="Mondo S."/>
            <person name="Pangilinan J."/>
            <person name="Riley R."/>
            <person name="LaButti K."/>
            <person name="Andreopoulos B."/>
            <person name="Lipzen A."/>
            <person name="Chen C."/>
            <person name="Yan M."/>
            <person name="Daum C."/>
            <person name="Ng V."/>
            <person name="Clum A."/>
            <person name="Steindorff A."/>
            <person name="Ohm R.A."/>
            <person name="Martin F."/>
            <person name="Silar P."/>
            <person name="Natvig D.O."/>
            <person name="Lalanne C."/>
            <person name="Gautier V."/>
            <person name="Ament-Velasquez S.L."/>
            <person name="Kruys A."/>
            <person name="Hutchinson M.I."/>
            <person name="Powell A.J."/>
            <person name="Barry K."/>
            <person name="Miller A.N."/>
            <person name="Grigoriev I.V."/>
            <person name="Debuchy R."/>
            <person name="Gladieux P."/>
            <person name="Hiltunen Thoren M."/>
            <person name="Johannesson H."/>
        </authorList>
    </citation>
    <scope>NUCLEOTIDE SEQUENCE</scope>
    <source>
        <strain evidence="1">CBS 532.94</strain>
    </source>
</reference>
<gene>
    <name evidence="1" type="ORF">C8A03DRAFT_19651</name>
</gene>
<protein>
    <submittedName>
        <fullName evidence="1">Uncharacterized protein</fullName>
    </submittedName>
</protein>
<name>A0AAN7C111_9PEZI</name>
<evidence type="ECO:0000313" key="2">
    <source>
        <dbReference type="Proteomes" id="UP001303760"/>
    </source>
</evidence>
<comment type="caution">
    <text evidence="1">The sequence shown here is derived from an EMBL/GenBank/DDBJ whole genome shotgun (WGS) entry which is preliminary data.</text>
</comment>
<keyword evidence="2" id="KW-1185">Reference proteome</keyword>